<reference evidence="2 3" key="1">
    <citation type="journal article" date="2006" name="Nat. Biotechnol.">
        <title>Complete genome of the mutualistic, N2-fixing grass endophyte Azoarcus sp. strain BH72.</title>
        <authorList>
            <person name="Krause A."/>
            <person name="Ramakumar A."/>
            <person name="Bartels D."/>
            <person name="Battistoni F."/>
            <person name="Bekel T."/>
            <person name="Boch J."/>
            <person name="Boehm M."/>
            <person name="Friedrich F."/>
            <person name="Hurek T."/>
            <person name="Krause L."/>
            <person name="Linke B."/>
            <person name="McHardy A.C."/>
            <person name="Sarkar A."/>
            <person name="Schneiker S."/>
            <person name="Syed A.A."/>
            <person name="Thauer R."/>
            <person name="Vorhoelter F.-J."/>
            <person name="Weidner S."/>
            <person name="Puehler A."/>
            <person name="Reinhold-Hurek B."/>
            <person name="Kaiser O."/>
            <person name="Goesmann A."/>
        </authorList>
    </citation>
    <scope>NUCLEOTIDE SEQUENCE [LARGE SCALE GENOMIC DNA]</scope>
    <source>
        <strain evidence="2 3">BH72</strain>
    </source>
</reference>
<feature type="region of interest" description="Disordered" evidence="1">
    <location>
        <begin position="1"/>
        <end position="23"/>
    </location>
</feature>
<dbReference type="KEGG" id="azo:azo3033"/>
<sequence>MTTAARRYPEGMRHRSAPAASSRATLPLARAACHDPPAPGAGPR</sequence>
<organism evidence="2 3">
    <name type="scientific">Azoarcus sp. (strain BH72)</name>
    <dbReference type="NCBI Taxonomy" id="418699"/>
    <lineage>
        <taxon>Bacteria</taxon>
        <taxon>Pseudomonadati</taxon>
        <taxon>Pseudomonadota</taxon>
        <taxon>Betaproteobacteria</taxon>
        <taxon>Rhodocyclales</taxon>
        <taxon>Zoogloeaceae</taxon>
        <taxon>Azoarcus</taxon>
    </lineage>
</organism>
<dbReference type="RefSeq" id="WP_011766758.1">
    <property type="nucleotide sequence ID" value="NC_008702.1"/>
</dbReference>
<evidence type="ECO:0000313" key="3">
    <source>
        <dbReference type="Proteomes" id="UP000002588"/>
    </source>
</evidence>
<evidence type="ECO:0000256" key="1">
    <source>
        <dbReference type="SAM" id="MobiDB-lite"/>
    </source>
</evidence>
<dbReference type="HOGENOM" id="CLU_3211855_0_0_4"/>
<accession>A1K9Z4</accession>
<name>A1K9Z4_AZOSB</name>
<keyword evidence="3" id="KW-1185">Reference proteome</keyword>
<dbReference type="EMBL" id="AM406670">
    <property type="protein sequence ID" value="CAL95649.1"/>
    <property type="molecule type" value="Genomic_DNA"/>
</dbReference>
<proteinExistence type="predicted"/>
<protein>
    <submittedName>
        <fullName evidence="2">Uncharacterized protein</fullName>
    </submittedName>
</protein>
<gene>
    <name evidence="2" type="ordered locus">azo3033</name>
</gene>
<dbReference type="Proteomes" id="UP000002588">
    <property type="component" value="Chromosome"/>
</dbReference>
<dbReference type="AlphaFoldDB" id="A1K9Z4"/>
<evidence type="ECO:0000313" key="2">
    <source>
        <dbReference type="EMBL" id="CAL95649.1"/>
    </source>
</evidence>